<organism evidence="1 2">
    <name type="scientific">Longimicrobium terrae</name>
    <dbReference type="NCBI Taxonomy" id="1639882"/>
    <lineage>
        <taxon>Bacteria</taxon>
        <taxon>Pseudomonadati</taxon>
        <taxon>Gemmatimonadota</taxon>
        <taxon>Longimicrobiia</taxon>
        <taxon>Longimicrobiales</taxon>
        <taxon>Longimicrobiaceae</taxon>
        <taxon>Longimicrobium</taxon>
    </lineage>
</organism>
<reference evidence="1 2" key="1">
    <citation type="submission" date="2020-08" db="EMBL/GenBank/DDBJ databases">
        <title>Genomic Encyclopedia of Type Strains, Phase IV (KMG-IV): sequencing the most valuable type-strain genomes for metagenomic binning, comparative biology and taxonomic classification.</title>
        <authorList>
            <person name="Goeker M."/>
        </authorList>
    </citation>
    <scope>NUCLEOTIDE SEQUENCE [LARGE SCALE GENOMIC DNA]</scope>
    <source>
        <strain evidence="1 2">DSM 29007</strain>
    </source>
</reference>
<accession>A0A841GPE4</accession>
<evidence type="ECO:0000313" key="1">
    <source>
        <dbReference type="EMBL" id="MBB6068810.1"/>
    </source>
</evidence>
<dbReference type="EMBL" id="JACHIA010000001">
    <property type="protein sequence ID" value="MBB6068810.1"/>
    <property type="molecule type" value="Genomic_DNA"/>
</dbReference>
<comment type="caution">
    <text evidence="1">The sequence shown here is derived from an EMBL/GenBank/DDBJ whole genome shotgun (WGS) entry which is preliminary data.</text>
</comment>
<dbReference type="RefSeq" id="WP_170031212.1">
    <property type="nucleotide sequence ID" value="NZ_JABDTL010000001.1"/>
</dbReference>
<proteinExistence type="predicted"/>
<sequence length="68" mass="7291">MATRLDKPIKRELEIEGHTYTVTLAPDGVKVVEKGKRKGVSVSWQAFVSGDAALAAELRASLDALPAK</sequence>
<dbReference type="AlphaFoldDB" id="A0A841GPE4"/>
<dbReference type="Proteomes" id="UP000582837">
    <property type="component" value="Unassembled WGS sequence"/>
</dbReference>
<evidence type="ECO:0000313" key="2">
    <source>
        <dbReference type="Proteomes" id="UP000582837"/>
    </source>
</evidence>
<gene>
    <name evidence="1" type="ORF">HNQ61_000421</name>
</gene>
<protein>
    <submittedName>
        <fullName evidence="1">Uncharacterized protein</fullName>
    </submittedName>
</protein>
<keyword evidence="2" id="KW-1185">Reference proteome</keyword>
<name>A0A841GPE4_9BACT</name>